<reference evidence="3 4" key="1">
    <citation type="submission" date="2018-11" db="EMBL/GenBank/DDBJ databases">
        <title>Genome sequence of Saitozyma podzolica DSM 27192.</title>
        <authorList>
            <person name="Aliyu H."/>
            <person name="Gorte O."/>
            <person name="Ochsenreither K."/>
        </authorList>
    </citation>
    <scope>NUCLEOTIDE SEQUENCE [LARGE SCALE GENOMIC DNA]</scope>
    <source>
        <strain evidence="3 4">DSM 27192</strain>
    </source>
</reference>
<organism evidence="3 4">
    <name type="scientific">Saitozyma podzolica</name>
    <dbReference type="NCBI Taxonomy" id="1890683"/>
    <lineage>
        <taxon>Eukaryota</taxon>
        <taxon>Fungi</taxon>
        <taxon>Dikarya</taxon>
        <taxon>Basidiomycota</taxon>
        <taxon>Agaricomycotina</taxon>
        <taxon>Tremellomycetes</taxon>
        <taxon>Tremellales</taxon>
        <taxon>Trimorphomycetaceae</taxon>
        <taxon>Saitozyma</taxon>
    </lineage>
</organism>
<comment type="caution">
    <text evidence="3">The sequence shown here is derived from an EMBL/GenBank/DDBJ whole genome shotgun (WGS) entry which is preliminary data.</text>
</comment>
<proteinExistence type="predicted"/>
<dbReference type="InterPro" id="IPR048661">
    <property type="entry name" value="CPL1-like"/>
</dbReference>
<dbReference type="Proteomes" id="UP000279259">
    <property type="component" value="Unassembled WGS sequence"/>
</dbReference>
<feature type="domain" description="Protein CPL1-like" evidence="2">
    <location>
        <begin position="520"/>
        <end position="579"/>
    </location>
</feature>
<dbReference type="AlphaFoldDB" id="A0A427YPP4"/>
<feature type="signal peptide" evidence="1">
    <location>
        <begin position="1"/>
        <end position="23"/>
    </location>
</feature>
<evidence type="ECO:0000313" key="3">
    <source>
        <dbReference type="EMBL" id="RSH93051.1"/>
    </source>
</evidence>
<dbReference type="STRING" id="1890683.A0A427YPP4"/>
<evidence type="ECO:0000313" key="4">
    <source>
        <dbReference type="Proteomes" id="UP000279259"/>
    </source>
</evidence>
<keyword evidence="4" id="KW-1185">Reference proteome</keyword>
<keyword evidence="1" id="KW-0732">Signal</keyword>
<evidence type="ECO:0000259" key="2">
    <source>
        <dbReference type="Pfam" id="PF21671"/>
    </source>
</evidence>
<feature type="chain" id="PRO_5019200800" description="Protein CPL1-like domain-containing protein" evidence="1">
    <location>
        <begin position="24"/>
        <end position="607"/>
    </location>
</feature>
<gene>
    <name evidence="3" type="ORF">EHS25_007404</name>
</gene>
<accession>A0A427YPP4</accession>
<dbReference type="OrthoDB" id="2591777at2759"/>
<name>A0A427YPP4_9TREE</name>
<evidence type="ECO:0000256" key="1">
    <source>
        <dbReference type="SAM" id="SignalP"/>
    </source>
</evidence>
<dbReference type="EMBL" id="RSCD01000004">
    <property type="protein sequence ID" value="RSH93051.1"/>
    <property type="molecule type" value="Genomic_DNA"/>
</dbReference>
<dbReference type="Pfam" id="PF21671">
    <property type="entry name" value="CPL1-like"/>
    <property type="match status" value="1"/>
</dbReference>
<protein>
    <recommendedName>
        <fullName evidence="2">Protein CPL1-like domain-containing protein</fullName>
    </recommendedName>
</protein>
<sequence>MLRASILPIMGLVASLCLTPVHAYYSNYSLAFREEHGLLGMRGISQRDCSAFGTDEGSFCGDIDTILTNTFAHSVPVPTPVTRTALLESAPPPLLMRRFTARRQTPAPQVKTAAGTAPPRMPWSAADIRLCAQNNVGVPRIRTIHGRCAHGQSLVADCKGKYVCVDAEYDSLVMGSQDYANCDGADVGQALICEYSATNNTAGNDFCQQNDAVFNTGCGDVRAKSTLSGVCNGMTYDGITDYCTWKPGPCEDDTDCDNGLLCSPVNKMCGGPGASCTDNNGCGDPYPCQDNGAGASFCADYNAGNGRGTAQDGANDSGLWTICDSSDPNDTTCSGGTACGSGQGSQPGVCGGAGAACQKNADCATGTCQTGNTCAPWQTAYMSVGQACTYSNQCQSGLECMDNGLGEASCGYSSSKNARVCQPGWVGACGTDPTYSSCGYPRGSSSETGVCGGSGASCSDDTDCWTGTCSNGQCAFGPLPTTVLNTRKRAVSGSMCPKGQSICPVGYTGDSNQFVMTGHECINLETTIDSCGGCTSIASSSGRDCTDIDYADVVGCFAGKCLVESCLEGWMPTANGTLCEPESQWDSGVGLNDEDEEEEIELGFDFI</sequence>